<evidence type="ECO:0000256" key="2">
    <source>
        <dbReference type="ARBA" id="ARBA00022538"/>
    </source>
</evidence>
<dbReference type="InterPro" id="IPR050721">
    <property type="entry name" value="Trk_Ktr_HKT_K-transport"/>
</dbReference>
<dbReference type="InterPro" id="IPR013099">
    <property type="entry name" value="K_chnl_dom"/>
</dbReference>
<dbReference type="PROSITE" id="PS51201">
    <property type="entry name" value="RCK_N"/>
    <property type="match status" value="1"/>
</dbReference>
<dbReference type="PRINTS" id="PR00335">
    <property type="entry name" value="KUPTAKETRKA"/>
</dbReference>
<dbReference type="Gene3D" id="1.10.287.70">
    <property type="match status" value="1"/>
</dbReference>
<evidence type="ECO:0000313" key="6">
    <source>
        <dbReference type="EMBL" id="GHO46631.1"/>
    </source>
</evidence>
<keyword evidence="3" id="KW-0630">Potassium</keyword>
<keyword evidence="2" id="KW-0813">Transport</keyword>
<evidence type="ECO:0000259" key="5">
    <source>
        <dbReference type="PROSITE" id="PS51201"/>
    </source>
</evidence>
<dbReference type="Pfam" id="PF02254">
    <property type="entry name" value="TrkA_N"/>
    <property type="match status" value="1"/>
</dbReference>
<dbReference type="InterPro" id="IPR003148">
    <property type="entry name" value="RCK_N"/>
</dbReference>
<sequence length="269" mass="29782">MLSLREKRYVTQLSSNAMIKKPLPSEQGGTPSTLEPTSFRHLRIATALVLSVLVIGTIGYMLIEHLSFLVALYTTVDMMTTIGSGTYPTTDVGRIFTLLIIVLGVGAMLYTFAVGMEYLLEGHFNQAVRRRLMDKKIAELRQHYIICGFGRVGVQIAEDFVSEQRSFIVLDGDERNIDLCLRRGYLALQGDATRDDLLREAGIAHAQCVLVATDNDAHNISITLSARHLNNKLLIVARANHDETVIKLKLAGADRVLSPMLSVGTIWLI</sequence>
<name>A0A8J3MU70_9CHLR</name>
<evidence type="ECO:0000256" key="1">
    <source>
        <dbReference type="ARBA" id="ARBA00004651"/>
    </source>
</evidence>
<keyword evidence="7" id="KW-1185">Reference proteome</keyword>
<dbReference type="Proteomes" id="UP000612362">
    <property type="component" value="Unassembled WGS sequence"/>
</dbReference>
<dbReference type="GO" id="GO:0015079">
    <property type="term" value="F:potassium ion transmembrane transporter activity"/>
    <property type="evidence" value="ECO:0007669"/>
    <property type="project" value="InterPro"/>
</dbReference>
<dbReference type="EMBL" id="BNJF01000002">
    <property type="protein sequence ID" value="GHO46631.1"/>
    <property type="molecule type" value="Genomic_DNA"/>
</dbReference>
<feature type="transmembrane region" description="Helical" evidence="4">
    <location>
        <begin position="95"/>
        <end position="120"/>
    </location>
</feature>
<dbReference type="SUPFAM" id="SSF81324">
    <property type="entry name" value="Voltage-gated potassium channels"/>
    <property type="match status" value="1"/>
</dbReference>
<dbReference type="InterPro" id="IPR006036">
    <property type="entry name" value="K_uptake_TrkA"/>
</dbReference>
<evidence type="ECO:0000256" key="3">
    <source>
        <dbReference type="ARBA" id="ARBA00022958"/>
    </source>
</evidence>
<dbReference type="Gene3D" id="3.40.50.720">
    <property type="entry name" value="NAD(P)-binding Rossmann-like Domain"/>
    <property type="match status" value="1"/>
</dbReference>
<evidence type="ECO:0000256" key="4">
    <source>
        <dbReference type="SAM" id="Phobius"/>
    </source>
</evidence>
<comment type="caution">
    <text evidence="6">The sequence shown here is derived from an EMBL/GenBank/DDBJ whole genome shotgun (WGS) entry which is preliminary data.</text>
</comment>
<dbReference type="Pfam" id="PF07885">
    <property type="entry name" value="Ion_trans_2"/>
    <property type="match status" value="1"/>
</dbReference>
<dbReference type="PANTHER" id="PTHR43833:SF9">
    <property type="entry name" value="POTASSIUM CHANNEL PROTEIN YUGO-RELATED"/>
    <property type="match status" value="1"/>
</dbReference>
<reference evidence="6" key="1">
    <citation type="submission" date="2020-10" db="EMBL/GenBank/DDBJ databases">
        <title>Taxonomic study of unclassified bacteria belonging to the class Ktedonobacteria.</title>
        <authorList>
            <person name="Yabe S."/>
            <person name="Wang C.M."/>
            <person name="Zheng Y."/>
            <person name="Sakai Y."/>
            <person name="Cavaletti L."/>
            <person name="Monciardini P."/>
            <person name="Donadio S."/>
        </authorList>
    </citation>
    <scope>NUCLEOTIDE SEQUENCE</scope>
    <source>
        <strain evidence="6">SOSP1-1</strain>
    </source>
</reference>
<dbReference type="PANTHER" id="PTHR43833">
    <property type="entry name" value="POTASSIUM CHANNEL PROTEIN 2-RELATED-RELATED"/>
    <property type="match status" value="1"/>
</dbReference>
<keyword evidence="4" id="KW-1133">Transmembrane helix</keyword>
<keyword evidence="4" id="KW-0472">Membrane</keyword>
<accession>A0A8J3MU70</accession>
<dbReference type="InterPro" id="IPR036291">
    <property type="entry name" value="NAD(P)-bd_dom_sf"/>
</dbReference>
<feature type="transmembrane region" description="Helical" evidence="4">
    <location>
        <begin position="44"/>
        <end position="63"/>
    </location>
</feature>
<evidence type="ECO:0000313" key="7">
    <source>
        <dbReference type="Proteomes" id="UP000612362"/>
    </source>
</evidence>
<organism evidence="6 7">
    <name type="scientific">Ktedonospora formicarum</name>
    <dbReference type="NCBI Taxonomy" id="2778364"/>
    <lineage>
        <taxon>Bacteria</taxon>
        <taxon>Bacillati</taxon>
        <taxon>Chloroflexota</taxon>
        <taxon>Ktedonobacteria</taxon>
        <taxon>Ktedonobacterales</taxon>
        <taxon>Ktedonobacteraceae</taxon>
        <taxon>Ktedonospora</taxon>
    </lineage>
</organism>
<dbReference type="SUPFAM" id="SSF51735">
    <property type="entry name" value="NAD(P)-binding Rossmann-fold domains"/>
    <property type="match status" value="1"/>
</dbReference>
<keyword evidence="4" id="KW-0812">Transmembrane</keyword>
<gene>
    <name evidence="6" type="ORF">KSX_47940</name>
</gene>
<keyword evidence="2" id="KW-0633">Potassium transport</keyword>
<dbReference type="AlphaFoldDB" id="A0A8J3MU70"/>
<feature type="domain" description="RCK N-terminal" evidence="5">
    <location>
        <begin position="141"/>
        <end position="257"/>
    </location>
</feature>
<proteinExistence type="predicted"/>
<keyword evidence="2" id="KW-0406">Ion transport</keyword>
<comment type="subcellular location">
    <subcellularLocation>
        <location evidence="1">Cell membrane</location>
        <topology evidence="1">Multi-pass membrane protein</topology>
    </subcellularLocation>
</comment>
<protein>
    <recommendedName>
        <fullName evidence="5">RCK N-terminal domain-containing protein</fullName>
    </recommendedName>
</protein>
<dbReference type="GO" id="GO:0005886">
    <property type="term" value="C:plasma membrane"/>
    <property type="evidence" value="ECO:0007669"/>
    <property type="project" value="UniProtKB-SubCell"/>
</dbReference>